<dbReference type="EMBL" id="JAUFPU010000002">
    <property type="protein sequence ID" value="MDN3575504.1"/>
    <property type="molecule type" value="Genomic_DNA"/>
</dbReference>
<organism evidence="2 3">
    <name type="scientific">Chitinimonas viridis</name>
    <dbReference type="NCBI Taxonomy" id="664880"/>
    <lineage>
        <taxon>Bacteria</taxon>
        <taxon>Pseudomonadati</taxon>
        <taxon>Pseudomonadota</taxon>
        <taxon>Betaproteobacteria</taxon>
        <taxon>Neisseriales</taxon>
        <taxon>Chitinibacteraceae</taxon>
        <taxon>Chitinimonas</taxon>
    </lineage>
</organism>
<keyword evidence="3" id="KW-1185">Reference proteome</keyword>
<evidence type="ECO:0000256" key="1">
    <source>
        <dbReference type="SAM" id="MobiDB-lite"/>
    </source>
</evidence>
<comment type="caution">
    <text evidence="2">The sequence shown here is derived from an EMBL/GenBank/DDBJ whole genome shotgun (WGS) entry which is preliminary data.</text>
</comment>
<reference evidence="2" key="2">
    <citation type="submission" date="2023-06" db="EMBL/GenBank/DDBJ databases">
        <authorList>
            <person name="Lucena T."/>
            <person name="Sun Q."/>
        </authorList>
    </citation>
    <scope>NUCLEOTIDE SEQUENCE</scope>
    <source>
        <strain evidence="2">CECT 7703</strain>
    </source>
</reference>
<evidence type="ECO:0000313" key="2">
    <source>
        <dbReference type="EMBL" id="MDN3575504.1"/>
    </source>
</evidence>
<evidence type="ECO:0000313" key="3">
    <source>
        <dbReference type="Proteomes" id="UP001180081"/>
    </source>
</evidence>
<sequence>MPIDLVRPVERTATTEKVRAVYDWGDSLRNRVWNMETQRKVTSARLLDRLFGQADIASAPSSPPARAGHTAPTPGVENGLLGGLLDTEA</sequence>
<proteinExistence type="predicted"/>
<feature type="region of interest" description="Disordered" evidence="1">
    <location>
        <begin position="57"/>
        <end position="89"/>
    </location>
</feature>
<accession>A0ABT8B1Y7</accession>
<reference evidence="2" key="1">
    <citation type="journal article" date="2014" name="Int. J. Syst. Evol. Microbiol.">
        <title>Complete genome of a new Firmicutes species belonging to the dominant human colonic microbiota ('Ruminococcus bicirculans') reveals two chromosomes and a selective capacity to utilize plant glucans.</title>
        <authorList>
            <consortium name="NISC Comparative Sequencing Program"/>
            <person name="Wegmann U."/>
            <person name="Louis P."/>
            <person name="Goesmann A."/>
            <person name="Henrissat B."/>
            <person name="Duncan S.H."/>
            <person name="Flint H.J."/>
        </authorList>
    </citation>
    <scope>NUCLEOTIDE SEQUENCE</scope>
    <source>
        <strain evidence="2">CECT 7703</strain>
    </source>
</reference>
<dbReference type="RefSeq" id="WP_290331162.1">
    <property type="nucleotide sequence ID" value="NZ_JAUFPU010000002.1"/>
</dbReference>
<gene>
    <name evidence="2" type="ORF">QWZ03_01800</name>
</gene>
<name>A0ABT8B1Y7_9NEIS</name>
<dbReference type="Proteomes" id="UP001180081">
    <property type="component" value="Unassembled WGS sequence"/>
</dbReference>
<protein>
    <submittedName>
        <fullName evidence="2">Uncharacterized protein</fullName>
    </submittedName>
</protein>